<keyword evidence="1" id="KW-0418">Kinase</keyword>
<dbReference type="Gene3D" id="3.30.565.10">
    <property type="entry name" value="Histidine kinase-like ATPase, C-terminal domain"/>
    <property type="match status" value="1"/>
</dbReference>
<reference evidence="3 4" key="1">
    <citation type="submission" date="2017-03" db="EMBL/GenBank/DDBJ databases">
        <title>Genome sequence of Geothermobacter sp. EPR-M, Deep-Sea Iron Reducer.</title>
        <authorList>
            <person name="Tully B."/>
            <person name="Savalia P."/>
            <person name="Abuyen K."/>
            <person name="Baughan C."/>
            <person name="Romero E."/>
            <person name="Ronkowski C."/>
            <person name="Torres B."/>
            <person name="Tremblay J."/>
            <person name="Trujillo A."/>
            <person name="Tyler M."/>
            <person name="Perez-Rodriguez I."/>
            <person name="Amend J."/>
        </authorList>
    </citation>
    <scope>NUCLEOTIDE SEQUENCE [LARGE SCALE GENOMIC DNA]</scope>
    <source>
        <strain evidence="3 4">EPR-M</strain>
    </source>
</reference>
<dbReference type="SUPFAM" id="SSF55874">
    <property type="entry name" value="ATPase domain of HSP90 chaperone/DNA topoisomerase II/histidine kinase"/>
    <property type="match status" value="1"/>
</dbReference>
<name>A0A1X0Y6D0_9BACT</name>
<evidence type="ECO:0000313" key="4">
    <source>
        <dbReference type="Proteomes" id="UP000193136"/>
    </source>
</evidence>
<comment type="caution">
    <text evidence="3">The sequence shown here is derived from an EMBL/GenBank/DDBJ whole genome shotgun (WGS) entry which is preliminary data.</text>
</comment>
<dbReference type="InterPro" id="IPR003594">
    <property type="entry name" value="HATPase_dom"/>
</dbReference>
<dbReference type="STRING" id="1969733.B5V00_07440"/>
<evidence type="ECO:0000313" key="3">
    <source>
        <dbReference type="EMBL" id="ORJ60659.1"/>
    </source>
</evidence>
<dbReference type="GO" id="GO:0004674">
    <property type="term" value="F:protein serine/threonine kinase activity"/>
    <property type="evidence" value="ECO:0007669"/>
    <property type="project" value="UniProtKB-KW"/>
</dbReference>
<sequence length="137" mass="15921">MNRIELDITIDHAEIERLKQVITTFADRMGLKSDTRFELTMALEEAVVNIIEHGELTPATGHIHLVVHCREGIIHIELRDNGRRFNPLQERSPDFEIPFDEREVGGLGIFYLRQMMDNLAYRYADGENILTMQKRIS</sequence>
<accession>A0A1X0Y6D0</accession>
<dbReference type="OrthoDB" id="9792240at2"/>
<gene>
    <name evidence="3" type="ORF">B5V00_07440</name>
</gene>
<dbReference type="AlphaFoldDB" id="A0A1X0Y6D0"/>
<protein>
    <recommendedName>
        <fullName evidence="2">Histidine kinase/HSP90-like ATPase domain-containing protein</fullName>
    </recommendedName>
</protein>
<dbReference type="CDD" id="cd16936">
    <property type="entry name" value="HATPase_RsbW-like"/>
    <property type="match status" value="1"/>
</dbReference>
<dbReference type="RefSeq" id="WP_085010141.1">
    <property type="nucleotide sequence ID" value="NZ_NAAD01000007.1"/>
</dbReference>
<feature type="domain" description="Histidine kinase/HSP90-like ATPase" evidence="2">
    <location>
        <begin position="12"/>
        <end position="134"/>
    </location>
</feature>
<dbReference type="EMBL" id="NAAD01000007">
    <property type="protein sequence ID" value="ORJ60659.1"/>
    <property type="molecule type" value="Genomic_DNA"/>
</dbReference>
<dbReference type="Pfam" id="PF13581">
    <property type="entry name" value="HATPase_c_2"/>
    <property type="match status" value="1"/>
</dbReference>
<dbReference type="InterPro" id="IPR050267">
    <property type="entry name" value="Anti-sigma-factor_SerPK"/>
</dbReference>
<dbReference type="PANTHER" id="PTHR35526">
    <property type="entry name" value="ANTI-SIGMA-F FACTOR RSBW-RELATED"/>
    <property type="match status" value="1"/>
</dbReference>
<keyword evidence="1" id="KW-0808">Transferase</keyword>
<dbReference type="InterPro" id="IPR036890">
    <property type="entry name" value="HATPase_C_sf"/>
</dbReference>
<keyword evidence="4" id="KW-1185">Reference proteome</keyword>
<keyword evidence="1" id="KW-0723">Serine/threonine-protein kinase</keyword>
<evidence type="ECO:0000256" key="1">
    <source>
        <dbReference type="ARBA" id="ARBA00022527"/>
    </source>
</evidence>
<proteinExistence type="predicted"/>
<evidence type="ECO:0000259" key="2">
    <source>
        <dbReference type="Pfam" id="PF13581"/>
    </source>
</evidence>
<dbReference type="Proteomes" id="UP000193136">
    <property type="component" value="Unassembled WGS sequence"/>
</dbReference>
<organism evidence="3 4">
    <name type="scientific">Geothermobacter hydrogeniphilus</name>
    <dbReference type="NCBI Taxonomy" id="1969733"/>
    <lineage>
        <taxon>Bacteria</taxon>
        <taxon>Pseudomonadati</taxon>
        <taxon>Thermodesulfobacteriota</taxon>
        <taxon>Desulfuromonadia</taxon>
        <taxon>Desulfuromonadales</taxon>
        <taxon>Geothermobacteraceae</taxon>
        <taxon>Geothermobacter</taxon>
    </lineage>
</organism>